<dbReference type="SMART" id="SM01007">
    <property type="entry name" value="Aldolase_II"/>
    <property type="match status" value="1"/>
</dbReference>
<dbReference type="EMBL" id="JAWLKB010000014">
    <property type="protein sequence ID" value="MDV6269969.1"/>
    <property type="molecule type" value="Genomic_DNA"/>
</dbReference>
<evidence type="ECO:0000313" key="4">
    <source>
        <dbReference type="EMBL" id="MDV6269969.1"/>
    </source>
</evidence>
<dbReference type="Gene3D" id="3.40.225.10">
    <property type="entry name" value="Class II aldolase/adducin N-terminal domain"/>
    <property type="match status" value="1"/>
</dbReference>
<dbReference type="Proteomes" id="UP001185927">
    <property type="component" value="Unassembled WGS sequence"/>
</dbReference>
<dbReference type="InterPro" id="IPR036409">
    <property type="entry name" value="Aldolase_II/adducin_N_sf"/>
</dbReference>
<evidence type="ECO:0000259" key="3">
    <source>
        <dbReference type="SMART" id="SM01007"/>
    </source>
</evidence>
<accession>A0ABU4C0H0</accession>
<dbReference type="PANTHER" id="PTHR22789:SF0">
    <property type="entry name" value="3-OXO-TETRONATE 4-PHOSPHATE DECARBOXYLASE-RELATED"/>
    <property type="match status" value="1"/>
</dbReference>
<keyword evidence="5" id="KW-1185">Reference proteome</keyword>
<evidence type="ECO:0000256" key="1">
    <source>
        <dbReference type="ARBA" id="ARBA00022723"/>
    </source>
</evidence>
<gene>
    <name evidence="4" type="ORF">R3Q16_25435</name>
</gene>
<keyword evidence="1" id="KW-0479">Metal-binding</keyword>
<dbReference type="Pfam" id="PF00596">
    <property type="entry name" value="Aldolase_II"/>
    <property type="match status" value="1"/>
</dbReference>
<evidence type="ECO:0000256" key="2">
    <source>
        <dbReference type="ARBA" id="ARBA00023239"/>
    </source>
</evidence>
<proteinExistence type="predicted"/>
<sequence>MKTIFLKVRTFLPAGGPVHYREVAVKKFKPTVDQLIPNLTPAEEIVLLARALWAEGYRDHLAGHITYNLGDGTMLCNPWLLTWEEILPADIIRIDVDGNVVQGDWPVPLGIPLHLALHRARPDVGIALHNHSEFGTVWADLGEVPPAYDQSSSLGGGEVVLVDEYDGGVDNMEAAEAAIRSIGPADRALLAGHGVFVTGSTAAAVYLRAVALEQRCKNAWMIRVAGGPEKTALPDWWLDRMAGSDGNSYHGFWEAAVRAALRSDPELAESLQVSQ</sequence>
<name>A0ABU4C0H0_RHOGO</name>
<dbReference type="SUPFAM" id="SSF53639">
    <property type="entry name" value="AraD/HMP-PK domain-like"/>
    <property type="match status" value="1"/>
</dbReference>
<organism evidence="4 5">
    <name type="scientific">Rhodococcus globerulus</name>
    <dbReference type="NCBI Taxonomy" id="33008"/>
    <lineage>
        <taxon>Bacteria</taxon>
        <taxon>Bacillati</taxon>
        <taxon>Actinomycetota</taxon>
        <taxon>Actinomycetes</taxon>
        <taxon>Mycobacteriales</taxon>
        <taxon>Nocardiaceae</taxon>
        <taxon>Rhodococcus</taxon>
    </lineage>
</organism>
<feature type="domain" description="Class II aldolase/adducin N-terminal" evidence="3">
    <location>
        <begin position="43"/>
        <end position="220"/>
    </location>
</feature>
<evidence type="ECO:0000313" key="5">
    <source>
        <dbReference type="Proteomes" id="UP001185927"/>
    </source>
</evidence>
<comment type="caution">
    <text evidence="4">The sequence shown here is derived from an EMBL/GenBank/DDBJ whole genome shotgun (WGS) entry which is preliminary data.</text>
</comment>
<dbReference type="InterPro" id="IPR050197">
    <property type="entry name" value="Aldolase_class_II_sugar_metab"/>
</dbReference>
<reference evidence="4 5" key="1">
    <citation type="submission" date="2023-10" db="EMBL/GenBank/DDBJ databases">
        <title>Development of a sustainable strategy for remediation of hydrocarbon-contaminated territories based on the waste exchange concept.</title>
        <authorList>
            <person name="Krivoruchko A."/>
        </authorList>
    </citation>
    <scope>NUCLEOTIDE SEQUENCE [LARGE SCALE GENOMIC DNA]</scope>
    <source>
        <strain evidence="4 5">IEGM 1203</strain>
    </source>
</reference>
<dbReference type="PANTHER" id="PTHR22789">
    <property type="entry name" value="FUCULOSE PHOSPHATE ALDOLASE"/>
    <property type="match status" value="1"/>
</dbReference>
<keyword evidence="2" id="KW-0456">Lyase</keyword>
<protein>
    <submittedName>
        <fullName evidence="4">Class II aldolase/adducin family protein</fullName>
    </submittedName>
</protein>
<dbReference type="InterPro" id="IPR001303">
    <property type="entry name" value="Aldolase_II/adducin_N"/>
</dbReference>